<dbReference type="eggNOG" id="ENOG502R788">
    <property type="taxonomic scope" value="Eukaryota"/>
</dbReference>
<protein>
    <recommendedName>
        <fullName evidence="2">PUB domain-containing protein</fullName>
    </recommendedName>
</protein>
<dbReference type="EMBL" id="GL433843">
    <property type="protein sequence ID" value="EFN55941.1"/>
    <property type="molecule type" value="Genomic_DNA"/>
</dbReference>
<sequence>MSTEEVSGQGEPGVAAQAASHLAAALARQPPPPVPIPLDVKHQEAKFKEARARMIKIVNWQLNDDKHRKLEQILDTTQYLQKICGNVKDNPQEAKFRRIRITNATFSRHVRDAPGGEEFMHAAGWTVKVDNFEKYFVFEPQPGSLEWRILEEACAELSKLSALIDGKIKRGLGDKKALQERMRQQVRVAIEEDKAQREVIFQAHTAPVEAQPLPPSPRSRAQAGRGGGDL</sequence>
<dbReference type="CDD" id="cd09212">
    <property type="entry name" value="PUB"/>
    <property type="match status" value="1"/>
</dbReference>
<dbReference type="SUPFAM" id="SSF143503">
    <property type="entry name" value="PUG domain-like"/>
    <property type="match status" value="1"/>
</dbReference>
<dbReference type="InParanoid" id="E1ZDZ2"/>
<dbReference type="OrthoDB" id="336240at2759"/>
<reference evidence="3 4" key="1">
    <citation type="journal article" date="2010" name="Plant Cell">
        <title>The Chlorella variabilis NC64A genome reveals adaptation to photosymbiosis, coevolution with viruses, and cryptic sex.</title>
        <authorList>
            <person name="Blanc G."/>
            <person name="Duncan G."/>
            <person name="Agarkova I."/>
            <person name="Borodovsky M."/>
            <person name="Gurnon J."/>
            <person name="Kuo A."/>
            <person name="Lindquist E."/>
            <person name="Lucas S."/>
            <person name="Pangilinan J."/>
            <person name="Polle J."/>
            <person name="Salamov A."/>
            <person name="Terry A."/>
            <person name="Yamada T."/>
            <person name="Dunigan D.D."/>
            <person name="Grigoriev I.V."/>
            <person name="Claverie J.M."/>
            <person name="Van Etten J.L."/>
        </authorList>
    </citation>
    <scope>NUCLEOTIDE SEQUENCE [LARGE SCALE GENOMIC DNA]</scope>
    <source>
        <strain evidence="3 4">NC64A</strain>
    </source>
</reference>
<organism evidence="4">
    <name type="scientific">Chlorella variabilis</name>
    <name type="common">Green alga</name>
    <dbReference type="NCBI Taxonomy" id="554065"/>
    <lineage>
        <taxon>Eukaryota</taxon>
        <taxon>Viridiplantae</taxon>
        <taxon>Chlorophyta</taxon>
        <taxon>core chlorophytes</taxon>
        <taxon>Trebouxiophyceae</taxon>
        <taxon>Chlorellales</taxon>
        <taxon>Chlorellaceae</taxon>
        <taxon>Chlorella clade</taxon>
        <taxon>Chlorella</taxon>
    </lineage>
</organism>
<dbReference type="KEGG" id="cvr:CHLNCDRAFT_145228"/>
<evidence type="ECO:0000313" key="3">
    <source>
        <dbReference type="EMBL" id="EFN55941.1"/>
    </source>
</evidence>
<accession>E1ZDZ2</accession>
<dbReference type="PANTHER" id="PTHR23153">
    <property type="entry name" value="UBX-RELATED"/>
    <property type="match status" value="1"/>
</dbReference>
<dbReference type="InterPro" id="IPR036339">
    <property type="entry name" value="PUB-like_dom_sf"/>
</dbReference>
<dbReference type="GO" id="GO:0005737">
    <property type="term" value="C:cytoplasm"/>
    <property type="evidence" value="ECO:0007669"/>
    <property type="project" value="TreeGrafter"/>
</dbReference>
<feature type="compositionally biased region" description="Low complexity" evidence="1">
    <location>
        <begin position="15"/>
        <end position="28"/>
    </location>
</feature>
<dbReference type="PANTHER" id="PTHR23153:SF38">
    <property type="entry name" value="UBX DOMAIN-CONTAINING PROTEIN 6"/>
    <property type="match status" value="1"/>
</dbReference>
<evidence type="ECO:0000313" key="4">
    <source>
        <dbReference type="Proteomes" id="UP000008141"/>
    </source>
</evidence>
<dbReference type="Proteomes" id="UP000008141">
    <property type="component" value="Unassembled WGS sequence"/>
</dbReference>
<dbReference type="AlphaFoldDB" id="E1ZDZ2"/>
<dbReference type="SMART" id="SM00580">
    <property type="entry name" value="PUG"/>
    <property type="match status" value="1"/>
</dbReference>
<dbReference type="Gene3D" id="1.20.58.2190">
    <property type="match status" value="1"/>
</dbReference>
<evidence type="ECO:0000256" key="1">
    <source>
        <dbReference type="SAM" id="MobiDB-lite"/>
    </source>
</evidence>
<gene>
    <name evidence="3" type="ORF">CHLNCDRAFT_145228</name>
</gene>
<dbReference type="RefSeq" id="XP_005848043.1">
    <property type="nucleotide sequence ID" value="XM_005847981.1"/>
</dbReference>
<dbReference type="Pfam" id="PF09409">
    <property type="entry name" value="PUB"/>
    <property type="match status" value="1"/>
</dbReference>
<dbReference type="OMA" id="LCERAQQ"/>
<dbReference type="STRING" id="554065.E1ZDZ2"/>
<evidence type="ECO:0000259" key="2">
    <source>
        <dbReference type="Pfam" id="PF09409"/>
    </source>
</evidence>
<proteinExistence type="predicted"/>
<feature type="domain" description="PUB" evidence="2">
    <location>
        <begin position="71"/>
        <end position="141"/>
    </location>
</feature>
<dbReference type="InterPro" id="IPR018997">
    <property type="entry name" value="PUB_domain"/>
</dbReference>
<feature type="region of interest" description="Disordered" evidence="1">
    <location>
        <begin position="1"/>
        <end position="34"/>
    </location>
</feature>
<keyword evidence="4" id="KW-1185">Reference proteome</keyword>
<name>E1ZDZ2_CHLVA</name>
<dbReference type="GeneID" id="17355442"/>
<feature type="region of interest" description="Disordered" evidence="1">
    <location>
        <begin position="204"/>
        <end position="230"/>
    </location>
</feature>